<organism evidence="1 2">
    <name type="scientific">Zemynaea arenosa</name>
    <dbReference type="NCBI Taxonomy" id="2561931"/>
    <lineage>
        <taxon>Bacteria</taxon>
        <taxon>Pseudomonadati</taxon>
        <taxon>Pseudomonadota</taxon>
        <taxon>Betaproteobacteria</taxon>
        <taxon>Burkholderiales</taxon>
        <taxon>Oxalobacteraceae</taxon>
        <taxon>Telluria group</taxon>
        <taxon>Zemynaea</taxon>
    </lineage>
</organism>
<accession>A0A4Y9SQ55</accession>
<dbReference type="Proteomes" id="UP000298438">
    <property type="component" value="Unassembled WGS sequence"/>
</dbReference>
<dbReference type="InterPro" id="IPR007488">
    <property type="entry name" value="DUF535"/>
</dbReference>
<dbReference type="EMBL" id="SPVF01000068">
    <property type="protein sequence ID" value="TFW26231.1"/>
    <property type="molecule type" value="Genomic_DNA"/>
</dbReference>
<dbReference type="PANTHER" id="PTHR38785:SF1">
    <property type="entry name" value="HOMOLOG OF VIRK"/>
    <property type="match status" value="1"/>
</dbReference>
<comment type="caution">
    <text evidence="1">The sequence shown here is derived from an EMBL/GenBank/DDBJ whole genome shotgun (WGS) entry which is preliminary data.</text>
</comment>
<dbReference type="PANTHER" id="PTHR38785">
    <property type="entry name" value="HOMOLOG OF VIRK"/>
    <property type="match status" value="1"/>
</dbReference>
<dbReference type="OrthoDB" id="1238765at2"/>
<keyword evidence="2" id="KW-1185">Reference proteome</keyword>
<proteinExistence type="predicted"/>
<evidence type="ECO:0000313" key="2">
    <source>
        <dbReference type="Proteomes" id="UP000298438"/>
    </source>
</evidence>
<evidence type="ECO:0000313" key="1">
    <source>
        <dbReference type="EMBL" id="TFW26231.1"/>
    </source>
</evidence>
<sequence length="333" mass="37396">MHRRQRERIVILTSIANHVIARRKTYGVASWLLCIMRTARVLLYFREHQDLCRLPVYRNYVAQPGNDDLFHHLSHRHYLAKTFGTAERVRMVLTHYRYEDTSFDDIYKRHVYLKGGLRLWQQSVNGVDADIVLTMATRNNAEGDLTVSLRMDGHKLHRVSFSWVDGALAGHPGTIMPYISRNQGHGPEEEAAFARFNQAFPNNSPSYFCIAAMQGIAEGIGATHFVAVSNDAQVASRLDEGKQFANAYDGFWTILGGAPLPGGQAFAVPVPFYVKPLSGLASKHRKRAAMRREHWRDIGDTVSATIYSHRVFQQAAIARTPAATSAEEASSEA</sequence>
<dbReference type="AlphaFoldDB" id="A0A4Y9SQ55"/>
<gene>
    <name evidence="1" type="ORF">E4L96_04635</name>
</gene>
<reference evidence="1 2" key="1">
    <citation type="submission" date="2019-03" db="EMBL/GenBank/DDBJ databases">
        <title>Draft Genome Sequence of Massilia arenosa sp. nov., a Novel Massilia Species Isolated from a Sandy-loam Maize Soil.</title>
        <authorList>
            <person name="Raths R."/>
            <person name="Peta V."/>
            <person name="Bucking H."/>
        </authorList>
    </citation>
    <scope>NUCLEOTIDE SEQUENCE [LARGE SCALE GENOMIC DNA]</scope>
    <source>
        <strain evidence="1 2">MC02</strain>
    </source>
</reference>
<protein>
    <submittedName>
        <fullName evidence="1">DUF535 domain-containing protein</fullName>
    </submittedName>
</protein>
<dbReference type="Pfam" id="PF04393">
    <property type="entry name" value="DUF535"/>
    <property type="match status" value="1"/>
</dbReference>
<dbReference type="GO" id="GO:0006974">
    <property type="term" value="P:DNA damage response"/>
    <property type="evidence" value="ECO:0007669"/>
    <property type="project" value="TreeGrafter"/>
</dbReference>
<name>A0A4Y9SQ55_9BURK</name>